<sequence>MWDVLSRVTDVAYRTVAMTGLAAGTEQPPYPCSLPLQHLENASDAKRVAEIIESTVKAADDMFHNDAELKWQQLDYTDPEKGGDLRLYTRPRIGAFHFVQATLTFVNIPTQKVLDVMHSDDGRGRKRYSANLSHFEVVARPTETANIELHRYWAPPPVAGREFVFLTERRFKEEEKIQYVYGCTIDYEPYKKVTDGFVRAACLWSWELKSVGSNTVARYVSCMNPRGWTPSFMVGWVKAEIAKELIACRRVIYGQSVTVQRVTLQGAGLADDLEKLTDEEKLKMSQGDA</sequence>
<dbReference type="VEuPathDB" id="TriTrypDB:TvY486_1002750"/>
<dbReference type="PANTHER" id="PTHR19308:SF55">
    <property type="entry name" value="START DOMAIN-CONTAINING PROTEIN"/>
    <property type="match status" value="1"/>
</dbReference>
<dbReference type="EMBL" id="HE573026">
    <property type="protein sequence ID" value="CCC51222.1"/>
    <property type="molecule type" value="Genomic_DNA"/>
</dbReference>
<dbReference type="CDD" id="cd00177">
    <property type="entry name" value="START"/>
    <property type="match status" value="1"/>
</dbReference>
<dbReference type="AlphaFoldDB" id="G0U5S1"/>
<reference evidence="1" key="1">
    <citation type="journal article" date="2012" name="Proc. Natl. Acad. Sci. U.S.A.">
        <title>Antigenic diversity is generated by distinct evolutionary mechanisms in African trypanosome species.</title>
        <authorList>
            <person name="Jackson A.P."/>
            <person name="Berry A."/>
            <person name="Aslett M."/>
            <person name="Allison H.C."/>
            <person name="Burton P."/>
            <person name="Vavrova-Anderson J."/>
            <person name="Brown R."/>
            <person name="Browne H."/>
            <person name="Corton N."/>
            <person name="Hauser H."/>
            <person name="Gamble J."/>
            <person name="Gilderthorp R."/>
            <person name="Marcello L."/>
            <person name="McQuillan J."/>
            <person name="Otto T.D."/>
            <person name="Quail M.A."/>
            <person name="Sanders M.J."/>
            <person name="van Tonder A."/>
            <person name="Ginger M.L."/>
            <person name="Field M.C."/>
            <person name="Barry J.D."/>
            <person name="Hertz-Fowler C."/>
            <person name="Berriman M."/>
        </authorList>
    </citation>
    <scope>NUCLEOTIDE SEQUENCE</scope>
    <source>
        <strain evidence="1">Y486</strain>
    </source>
</reference>
<dbReference type="SUPFAM" id="SSF55961">
    <property type="entry name" value="Bet v1-like"/>
    <property type="match status" value="1"/>
</dbReference>
<dbReference type="Gene3D" id="3.30.530.20">
    <property type="match status" value="1"/>
</dbReference>
<organism evidence="1">
    <name type="scientific">Trypanosoma vivax (strain Y486)</name>
    <dbReference type="NCBI Taxonomy" id="1055687"/>
    <lineage>
        <taxon>Eukaryota</taxon>
        <taxon>Discoba</taxon>
        <taxon>Euglenozoa</taxon>
        <taxon>Kinetoplastea</taxon>
        <taxon>Metakinetoplastina</taxon>
        <taxon>Trypanosomatida</taxon>
        <taxon>Trypanosomatidae</taxon>
        <taxon>Trypanosoma</taxon>
        <taxon>Duttonella</taxon>
    </lineage>
</organism>
<protein>
    <recommendedName>
        <fullName evidence="2">START domain-containing protein</fullName>
    </recommendedName>
</protein>
<dbReference type="PANTHER" id="PTHR19308">
    <property type="entry name" value="PHOSPHATIDYLCHOLINE TRANSFER PROTEIN"/>
    <property type="match status" value="1"/>
</dbReference>
<name>G0U5S1_TRYVY</name>
<dbReference type="OMA" id="PRIGAFH"/>
<accession>G0U5S1</accession>
<proteinExistence type="predicted"/>
<evidence type="ECO:0008006" key="2">
    <source>
        <dbReference type="Google" id="ProtNLM"/>
    </source>
</evidence>
<evidence type="ECO:0000313" key="1">
    <source>
        <dbReference type="EMBL" id="CCC51222.1"/>
    </source>
</evidence>
<gene>
    <name evidence="1" type="ORF">TVY486_1002750</name>
</gene>
<dbReference type="InterPro" id="IPR051213">
    <property type="entry name" value="START_lipid_transfer"/>
</dbReference>
<dbReference type="InterPro" id="IPR023393">
    <property type="entry name" value="START-like_dom_sf"/>
</dbReference>